<dbReference type="HAMAP" id="MF_01695">
    <property type="entry name" value="MshA"/>
    <property type="match status" value="1"/>
</dbReference>
<evidence type="ECO:0000256" key="2">
    <source>
        <dbReference type="ARBA" id="ARBA00022676"/>
    </source>
</evidence>
<dbReference type="PANTHER" id="PTHR12526:SF510">
    <property type="entry name" value="D-INOSITOL 3-PHOSPHATE GLYCOSYLTRANSFERASE"/>
    <property type="match status" value="1"/>
</dbReference>
<feature type="binding site" evidence="7">
    <location>
        <position position="29"/>
    </location>
    <ligand>
        <name>UDP-N-acetyl-alpha-D-glucosamine</name>
        <dbReference type="ChEBI" id="CHEBI:57705"/>
    </ligand>
</feature>
<feature type="binding site" evidence="7">
    <location>
        <position position="15"/>
    </location>
    <ligand>
        <name>1D-myo-inositol 3-phosphate</name>
        <dbReference type="ChEBI" id="CHEBI:58401"/>
    </ligand>
</feature>
<feature type="binding site" evidence="7">
    <location>
        <position position="324"/>
    </location>
    <ligand>
        <name>Mg(2+)</name>
        <dbReference type="ChEBI" id="CHEBI:18420"/>
    </ligand>
</feature>
<dbReference type="EC" id="2.4.1.250" evidence="7"/>
<protein>
    <recommendedName>
        <fullName evidence="7">D-inositol-3-phosphate glycosyltransferase</fullName>
        <ecNumber evidence="7">2.4.1.250</ecNumber>
    </recommendedName>
    <alternativeName>
        <fullName evidence="7">N-acetylglucosamine-inositol-phosphate N-acetylglucosaminyltransferase</fullName>
        <shortName evidence="7">GlcNAc-Ins-P N-acetylglucosaminyltransferase</shortName>
    </alternativeName>
</protein>
<evidence type="ECO:0000256" key="7">
    <source>
        <dbReference type="HAMAP-Rule" id="MF_01695"/>
    </source>
</evidence>
<dbReference type="EMBL" id="BAAATD010000008">
    <property type="protein sequence ID" value="GAA2616490.1"/>
    <property type="molecule type" value="Genomic_DNA"/>
</dbReference>
<dbReference type="SUPFAM" id="SSF53756">
    <property type="entry name" value="UDP-Glycosyltransferase/glycogen phosphorylase"/>
    <property type="match status" value="1"/>
</dbReference>
<feature type="binding site" evidence="7">
    <location>
        <position position="141"/>
    </location>
    <ligand>
        <name>1D-myo-inositol 3-phosphate</name>
        <dbReference type="ChEBI" id="CHEBI:58401"/>
    </ligand>
</feature>
<accession>A0ABN3Q4Z2</accession>
<dbReference type="Pfam" id="PF13579">
    <property type="entry name" value="Glyco_trans_4_4"/>
    <property type="match status" value="1"/>
</dbReference>
<keyword evidence="4 7" id="KW-0479">Metal-binding</keyword>
<feature type="binding site" evidence="7">
    <location>
        <position position="326"/>
    </location>
    <ligand>
        <name>Mg(2+)</name>
        <dbReference type="ChEBI" id="CHEBI:18420"/>
    </ligand>
</feature>
<keyword evidence="11" id="KW-1185">Reference proteome</keyword>
<evidence type="ECO:0000259" key="9">
    <source>
        <dbReference type="Pfam" id="PF13579"/>
    </source>
</evidence>
<dbReference type="NCBIfam" id="TIGR03449">
    <property type="entry name" value="mycothiol_MshA"/>
    <property type="match status" value="1"/>
</dbReference>
<evidence type="ECO:0000256" key="6">
    <source>
        <dbReference type="ARBA" id="ARBA00048131"/>
    </source>
</evidence>
<dbReference type="Gene3D" id="3.40.50.2000">
    <property type="entry name" value="Glycogen Phosphorylase B"/>
    <property type="match status" value="2"/>
</dbReference>
<keyword evidence="3 7" id="KW-0808">Transferase</keyword>
<feature type="binding site" evidence="7">
    <location>
        <position position="117"/>
    </location>
    <ligand>
        <name>1D-myo-inositol 3-phosphate</name>
        <dbReference type="ChEBI" id="CHEBI:58401"/>
    </ligand>
</feature>
<feature type="binding site" evidence="7">
    <location>
        <position position="253"/>
    </location>
    <ligand>
        <name>UDP-N-acetyl-alpha-D-glucosamine</name>
        <dbReference type="ChEBI" id="CHEBI:57705"/>
    </ligand>
</feature>
<feature type="binding site" evidence="7">
    <location>
        <position position="84"/>
    </location>
    <ligand>
        <name>1D-myo-inositol 3-phosphate</name>
        <dbReference type="ChEBI" id="CHEBI:58401"/>
    </ligand>
</feature>
<feature type="binding site" evidence="7">
    <location>
        <position position="350"/>
    </location>
    <ligand>
        <name>Mg(2+)</name>
        <dbReference type="ChEBI" id="CHEBI:18420"/>
    </ligand>
</feature>
<dbReference type="PANTHER" id="PTHR12526">
    <property type="entry name" value="GLYCOSYLTRANSFERASE"/>
    <property type="match status" value="1"/>
</dbReference>
<dbReference type="Proteomes" id="UP001501509">
    <property type="component" value="Unassembled WGS sequence"/>
</dbReference>
<evidence type="ECO:0000256" key="5">
    <source>
        <dbReference type="ARBA" id="ARBA00022842"/>
    </source>
</evidence>
<keyword evidence="2 7" id="KW-0328">Glycosyltransferase</keyword>
<feature type="domain" description="Glycosyl transferase family 1" evidence="8">
    <location>
        <begin position="231"/>
        <end position="402"/>
    </location>
</feature>
<evidence type="ECO:0000313" key="11">
    <source>
        <dbReference type="Proteomes" id="UP001501509"/>
    </source>
</evidence>
<comment type="caution">
    <text evidence="10">The sequence shown here is derived from an EMBL/GenBank/DDBJ whole genome shotgun (WGS) entry which is preliminary data.</text>
</comment>
<comment type="similarity">
    <text evidence="1 7">Belongs to the glycosyltransferase group 1 family. MshA subfamily.</text>
</comment>
<feature type="binding site" evidence="7">
    <location>
        <position position="323"/>
    </location>
    <ligand>
        <name>Mg(2+)</name>
        <dbReference type="ChEBI" id="CHEBI:18420"/>
    </ligand>
</feature>
<sequence length="465" mass="49324">MSSRRINRVATITVHTSPLDQPGTGDAGGMNVYVVEVAKRLAAKGIEVDIFTRATCRALPPIVELAPGVLVRNIVAGPFEELDKSELPAELCGFTSGVLRAEASYEPGHYDLLHTHYWLSGQAGWAAKRRWGVPLVHSMHTMAKVKNAALAAGDTPEPQARVLGEQQVVESADQLVANTAKEARELIDLYGADPERVATVNPGVDLSLFRPESALLSRSTGLLPHRTGPARRRLGLPRDAYVLLFVGRIQPLKAPDVLLRAAARMLDDDPSLRSKLVVAVVGGPSGSGRSRPEGLQALAAELGISDVVRFEPPCPQGELADWYRASDVTVVPSHNESFGLVAVESQACGTPVVAAAVGGLCTAVNDGESGILISGHRPDDYARVLRRLYAEPGLHARLARGAVRHAQSFGWDTTVDRLLEVYTGALTMFPAGRHRLAPEVPVLSAASPAPSPAAALPTASAEVSA</sequence>
<feature type="binding site" evidence="7">
    <location>
        <begin position="21"/>
        <end position="22"/>
    </location>
    <ligand>
        <name>UDP-N-acetyl-alpha-D-glucosamine</name>
        <dbReference type="ChEBI" id="CHEBI:57705"/>
    </ligand>
</feature>
<evidence type="ECO:0000313" key="10">
    <source>
        <dbReference type="EMBL" id="GAA2616490.1"/>
    </source>
</evidence>
<name>A0ABN3Q4Z2_9ACTN</name>
<feature type="binding site" evidence="7">
    <location>
        <position position="248"/>
    </location>
    <ligand>
        <name>UDP-N-acetyl-alpha-D-glucosamine</name>
        <dbReference type="ChEBI" id="CHEBI:57705"/>
    </ligand>
</feature>
<dbReference type="InterPro" id="IPR028098">
    <property type="entry name" value="Glyco_trans_4-like_N"/>
</dbReference>
<feature type="binding site" evidence="7">
    <location>
        <begin position="26"/>
        <end position="31"/>
    </location>
    <ligand>
        <name>1D-myo-inositol 3-phosphate</name>
        <dbReference type="ChEBI" id="CHEBI:58401"/>
    </ligand>
</feature>
<dbReference type="Pfam" id="PF00534">
    <property type="entry name" value="Glycos_transf_1"/>
    <property type="match status" value="1"/>
</dbReference>
<comment type="catalytic activity">
    <reaction evidence="6 7">
        <text>1D-myo-inositol 3-phosphate + UDP-N-acetyl-alpha-D-glucosamine = 1D-myo-inositol 2-acetamido-2-deoxy-alpha-D-glucopyranoside 3-phosphate + UDP + H(+)</text>
        <dbReference type="Rhea" id="RHEA:26188"/>
        <dbReference type="ChEBI" id="CHEBI:15378"/>
        <dbReference type="ChEBI" id="CHEBI:57705"/>
        <dbReference type="ChEBI" id="CHEBI:58223"/>
        <dbReference type="ChEBI" id="CHEBI:58401"/>
        <dbReference type="ChEBI" id="CHEBI:58892"/>
        <dbReference type="EC" id="2.4.1.250"/>
    </reaction>
</comment>
<evidence type="ECO:0000256" key="4">
    <source>
        <dbReference type="ARBA" id="ARBA00022723"/>
    </source>
</evidence>
<evidence type="ECO:0000256" key="3">
    <source>
        <dbReference type="ARBA" id="ARBA00022679"/>
    </source>
</evidence>
<dbReference type="InterPro" id="IPR017814">
    <property type="entry name" value="Mycothiol_biosynthesis_MshA"/>
</dbReference>
<evidence type="ECO:0000256" key="1">
    <source>
        <dbReference type="ARBA" id="ARBA00008449"/>
    </source>
</evidence>
<comment type="subunit">
    <text evidence="7">Homodimer.</text>
</comment>
<feature type="binding site" evidence="7">
    <location>
        <position position="344"/>
    </location>
    <ligand>
        <name>UDP-N-acetyl-alpha-D-glucosamine</name>
        <dbReference type="ChEBI" id="CHEBI:57705"/>
    </ligand>
</feature>
<comment type="function">
    <text evidence="7">Catalyzes the transfer of a N-acetyl-glucosamine moiety to 1D-myo-inositol 3-phosphate to produce 1D-myo-inositol 2-acetamido-2-deoxy-glucopyranoside 3-phosphate in the mycothiol biosynthesis pathway.</text>
</comment>
<keyword evidence="5 7" id="KW-0460">Magnesium</keyword>
<dbReference type="InterPro" id="IPR001296">
    <property type="entry name" value="Glyco_trans_1"/>
</dbReference>
<evidence type="ECO:0000259" key="8">
    <source>
        <dbReference type="Pfam" id="PF00534"/>
    </source>
</evidence>
<dbReference type="CDD" id="cd03800">
    <property type="entry name" value="GT4_sucrose_synthase"/>
    <property type="match status" value="1"/>
</dbReference>
<organism evidence="10 11">
    <name type="scientific">Actinomadura fulvescens</name>
    <dbReference type="NCBI Taxonomy" id="46160"/>
    <lineage>
        <taxon>Bacteria</taxon>
        <taxon>Bacillati</taxon>
        <taxon>Actinomycetota</taxon>
        <taxon>Actinomycetes</taxon>
        <taxon>Streptosporangiales</taxon>
        <taxon>Thermomonosporaceae</taxon>
        <taxon>Actinomadura</taxon>
    </lineage>
</organism>
<reference evidence="10 11" key="1">
    <citation type="journal article" date="2019" name="Int. J. Syst. Evol. Microbiol.">
        <title>The Global Catalogue of Microorganisms (GCM) 10K type strain sequencing project: providing services to taxonomists for standard genome sequencing and annotation.</title>
        <authorList>
            <consortium name="The Broad Institute Genomics Platform"/>
            <consortium name="The Broad Institute Genome Sequencing Center for Infectious Disease"/>
            <person name="Wu L."/>
            <person name="Ma J."/>
        </authorList>
    </citation>
    <scope>NUCLEOTIDE SEQUENCE [LARGE SCALE GENOMIC DNA]</scope>
    <source>
        <strain evidence="10 11">JCM 6833</strain>
    </source>
</reference>
<feature type="binding site" evidence="7">
    <location>
        <position position="336"/>
    </location>
    <ligand>
        <name>UDP-N-acetyl-alpha-D-glucosamine</name>
        <dbReference type="ChEBI" id="CHEBI:57705"/>
    </ligand>
</feature>
<feature type="domain" description="Glycosyltransferase subfamily 4-like N-terminal" evidence="9">
    <location>
        <begin position="28"/>
        <end position="203"/>
    </location>
</feature>
<feature type="binding site" evidence="7">
    <location>
        <position position="161"/>
    </location>
    <ligand>
        <name>1D-myo-inositol 3-phosphate</name>
        <dbReference type="ChEBI" id="CHEBI:58401"/>
    </ligand>
</feature>
<comment type="caution">
    <text evidence="7">Lacks conserved residue(s) required for the propagation of feature annotation.</text>
</comment>
<gene>
    <name evidence="7 10" type="primary">mshA</name>
    <name evidence="10" type="ORF">GCM10010411_59500</name>
</gene>
<proteinExistence type="inferred from homology"/>